<dbReference type="Proteomes" id="UP000175968">
    <property type="component" value="Chromosome"/>
</dbReference>
<dbReference type="RefSeq" id="WP_035634518.1">
    <property type="nucleotide sequence ID" value="NZ_CP017479.1"/>
</dbReference>
<gene>
    <name evidence="1" type="ORF">EM308_07610</name>
</gene>
<dbReference type="NCBIfam" id="TIGR04256">
    <property type="entry name" value="GxxExxY"/>
    <property type="match status" value="1"/>
</dbReference>
<dbReference type="KEGG" id="fgl:EM308_07610"/>
<accession>A0AAC9I4S9</accession>
<keyword evidence="2" id="KW-1185">Reference proteome</keyword>
<proteinExistence type="predicted"/>
<sequence length="125" mass="14351">MTENEISRIIVDVSYKIHTKLGPGLLESVYEAILYYELTKRGLNIERQKPLPVIWDDVFLDIGFRTDLIIEDKVIVEIKSVEQIANVHPKQLLTYLKVTGMKLGLLINFNESLIKNGITRIVNNL</sequence>
<organism evidence="1 2">
    <name type="scientific">Flavobacterium gilvum</name>
    <dbReference type="NCBI Taxonomy" id="1492737"/>
    <lineage>
        <taxon>Bacteria</taxon>
        <taxon>Pseudomonadati</taxon>
        <taxon>Bacteroidota</taxon>
        <taxon>Flavobacteriia</taxon>
        <taxon>Flavobacteriales</taxon>
        <taxon>Flavobacteriaceae</taxon>
        <taxon>Flavobacterium</taxon>
    </lineage>
</organism>
<evidence type="ECO:0000313" key="2">
    <source>
        <dbReference type="Proteomes" id="UP000175968"/>
    </source>
</evidence>
<protein>
    <submittedName>
        <fullName evidence="1">GxxExxY protein</fullName>
    </submittedName>
</protein>
<dbReference type="Pfam" id="PF13366">
    <property type="entry name" value="PDDEXK_3"/>
    <property type="match status" value="1"/>
</dbReference>
<dbReference type="InterPro" id="IPR026350">
    <property type="entry name" value="GxxExxY"/>
</dbReference>
<dbReference type="AlphaFoldDB" id="A0AAC9I4S9"/>
<reference evidence="1 2" key="1">
    <citation type="submission" date="2016-10" db="EMBL/GenBank/DDBJ databases">
        <title>Flavobacterium gilvum sp. nov., isolated from stream water.</title>
        <authorList>
            <person name="Shin S.-K."/>
            <person name="Cho Y.-J."/>
            <person name="Yi H."/>
        </authorList>
    </citation>
    <scope>NUCLEOTIDE SEQUENCE [LARGE SCALE GENOMIC DNA]</scope>
    <source>
        <strain evidence="1 2">EM1308</strain>
    </source>
</reference>
<evidence type="ECO:0000313" key="1">
    <source>
        <dbReference type="EMBL" id="AOW09381.1"/>
    </source>
</evidence>
<name>A0AAC9I4S9_9FLAO</name>
<dbReference type="EMBL" id="CP017479">
    <property type="protein sequence ID" value="AOW09381.1"/>
    <property type="molecule type" value="Genomic_DNA"/>
</dbReference>